<accession>A0ABU9R3T1</accession>
<dbReference type="EMBL" id="JAZHGA010000011">
    <property type="protein sequence ID" value="MEM5341413.1"/>
    <property type="molecule type" value="Genomic_DNA"/>
</dbReference>
<evidence type="ECO:0000313" key="1">
    <source>
        <dbReference type="EMBL" id="MEM5341413.1"/>
    </source>
</evidence>
<name>A0ABU9R3T1_9BURK</name>
<gene>
    <name evidence="1" type="ORF">V4C56_17525</name>
</gene>
<dbReference type="InterPro" id="IPR013784">
    <property type="entry name" value="Carb-bd-like_fold"/>
</dbReference>
<organism evidence="1 2">
    <name type="scientific">Paraburkholderia azotifigens</name>
    <dbReference type="NCBI Taxonomy" id="2057004"/>
    <lineage>
        <taxon>Bacteria</taxon>
        <taxon>Pseudomonadati</taxon>
        <taxon>Pseudomonadota</taxon>
        <taxon>Betaproteobacteria</taxon>
        <taxon>Burkholderiales</taxon>
        <taxon>Burkholderiaceae</taxon>
        <taxon>Paraburkholderia</taxon>
    </lineage>
</organism>
<proteinExistence type="predicted"/>
<sequence>MAKLDVLRSVVWRAWPRRTPDGAITESATEYSFQNRRDYGGVIQAIHEGQIHLACRQHPRYRSWSWDINRWRHFMCALYFVTHKAIVRSLLCLAIVTPLEGLTQPARTVTPGDLTTPSERADFCSKMREAPTHAERQAVAQEWHELLSLRAKEQGVTLPDSMNGHRSMMGYDGGIPTGMGMSATCSRTEADTRLPSGAGEPPVARSHGITYVTGGVGVDEAAAMRAMAARYSMRVRFSASDGEFVSDVAVRLLSSDGRLIFTAISDGPYLFAEVPPGRYRLLATLNGFERSRRVDVPRRGGITVSVTWPPARSSTGG</sequence>
<dbReference type="SUPFAM" id="SSF49452">
    <property type="entry name" value="Starch-binding domain-like"/>
    <property type="match status" value="1"/>
</dbReference>
<comment type="caution">
    <text evidence="1">The sequence shown here is derived from an EMBL/GenBank/DDBJ whole genome shotgun (WGS) entry which is preliminary data.</text>
</comment>
<dbReference type="RefSeq" id="WP_342958982.1">
    <property type="nucleotide sequence ID" value="NZ_JAZHFZ010000010.1"/>
</dbReference>
<keyword evidence="2" id="KW-1185">Reference proteome</keyword>
<evidence type="ECO:0000313" key="2">
    <source>
        <dbReference type="Proteomes" id="UP001481677"/>
    </source>
</evidence>
<dbReference type="Proteomes" id="UP001481677">
    <property type="component" value="Unassembled WGS sequence"/>
</dbReference>
<reference evidence="1 2" key="1">
    <citation type="submission" date="2024-01" db="EMBL/GenBank/DDBJ databases">
        <title>The diversity of rhizobia nodulating Mimosa spp. in eleven states of Brazil covering several biomes is determined by host plant, location, and edaphic factors.</title>
        <authorList>
            <person name="Rouws L."/>
            <person name="Barauna A."/>
            <person name="Beukes C."/>
            <person name="De Faria S.M."/>
            <person name="Gross E."/>
            <person name="Dos Reis Junior F.B."/>
            <person name="Simon M."/>
            <person name="Maluk M."/>
            <person name="Odee D.W."/>
            <person name="Kenicer G."/>
            <person name="Young J.P.W."/>
            <person name="Reis V.M."/>
            <person name="Zilli J."/>
            <person name="James E.K."/>
        </authorList>
    </citation>
    <scope>NUCLEOTIDE SEQUENCE [LARGE SCALE GENOMIC DNA]</scope>
    <source>
        <strain evidence="1 2">JPY530</strain>
    </source>
</reference>
<protein>
    <submittedName>
        <fullName evidence="1">Carboxypeptidase-like regulatory domain-containing protein</fullName>
    </submittedName>
</protein>